<keyword evidence="2" id="KW-1185">Reference proteome</keyword>
<reference evidence="1 2" key="2">
    <citation type="submission" date="2018-11" db="EMBL/GenBank/DDBJ databases">
        <authorList>
            <consortium name="Pathogen Informatics"/>
        </authorList>
    </citation>
    <scope>NUCLEOTIDE SEQUENCE [LARGE SCALE GENOMIC DNA]</scope>
</reference>
<proteinExistence type="predicted"/>
<dbReference type="Proteomes" id="UP000267606">
    <property type="component" value="Unassembled WGS sequence"/>
</dbReference>
<reference evidence="3" key="1">
    <citation type="submission" date="2016-06" db="UniProtKB">
        <authorList>
            <consortium name="WormBaseParasite"/>
        </authorList>
    </citation>
    <scope>IDENTIFICATION</scope>
</reference>
<evidence type="ECO:0000313" key="2">
    <source>
        <dbReference type="Proteomes" id="UP000267606"/>
    </source>
</evidence>
<dbReference type="EMBL" id="UZAJ01040460">
    <property type="protein sequence ID" value="VDP14959.1"/>
    <property type="molecule type" value="Genomic_DNA"/>
</dbReference>
<accession>A0A183I2E3</accession>
<evidence type="ECO:0000313" key="3">
    <source>
        <dbReference type="WBParaSite" id="OFLC_0001390601-mRNA-1"/>
    </source>
</evidence>
<protein>
    <submittedName>
        <fullName evidence="3">Protein kinase domain-containing protein</fullName>
    </submittedName>
</protein>
<dbReference type="AlphaFoldDB" id="A0A183I2E3"/>
<gene>
    <name evidence="1" type="ORF">OFLC_LOCUS13905</name>
</gene>
<name>A0A183I2E3_9BILA</name>
<evidence type="ECO:0000313" key="1">
    <source>
        <dbReference type="EMBL" id="VDP14959.1"/>
    </source>
</evidence>
<sequence>MRNKGRKVVHILTCGTEGIRLESETTVSIDSSADYWGKYISIEYDLLFAVMVLERMSVWNELSSSPMCHSKIYKSIFYERIGFLSSNERKGELGKKLEYIFKGRIITADNQETCSFETHFFDAASDGSLKSAILREISLMRELDHPNTVRLVSRN</sequence>
<organism evidence="3">
    <name type="scientific">Onchocerca flexuosa</name>
    <dbReference type="NCBI Taxonomy" id="387005"/>
    <lineage>
        <taxon>Eukaryota</taxon>
        <taxon>Metazoa</taxon>
        <taxon>Ecdysozoa</taxon>
        <taxon>Nematoda</taxon>
        <taxon>Chromadorea</taxon>
        <taxon>Rhabditida</taxon>
        <taxon>Spirurina</taxon>
        <taxon>Spiruromorpha</taxon>
        <taxon>Filarioidea</taxon>
        <taxon>Onchocercidae</taxon>
        <taxon>Onchocerca</taxon>
    </lineage>
</organism>
<dbReference type="WBParaSite" id="OFLC_0001390601-mRNA-1">
    <property type="protein sequence ID" value="OFLC_0001390601-mRNA-1"/>
    <property type="gene ID" value="OFLC_0001390601"/>
</dbReference>